<evidence type="ECO:0000256" key="10">
    <source>
        <dbReference type="PIRSR" id="PIRSR000190-1"/>
    </source>
</evidence>
<reference evidence="14 15" key="1">
    <citation type="submission" date="2017-10" db="EMBL/GenBank/DDBJ databases">
        <title>Paenichitinophaga pekingensis gen. nov., sp. nov., isolated from activated sludge.</title>
        <authorList>
            <person name="Jin D."/>
            <person name="Kong X."/>
            <person name="Deng Y."/>
            <person name="Bai Z."/>
        </authorList>
    </citation>
    <scope>NUCLEOTIDE SEQUENCE [LARGE SCALE GENOMIC DNA]</scope>
    <source>
        <strain evidence="14 15">13</strain>
    </source>
</reference>
<feature type="binding site" evidence="10">
    <location>
        <begin position="10"/>
        <end position="13"/>
    </location>
    <ligand>
        <name>substrate</name>
    </ligand>
</feature>
<comment type="function">
    <text evidence="9">Catalyzes the oxidation of either pyridoxine 5'-phosphate (PNP) or pyridoxamine 5'-phosphate (PMP) into pyridoxal 5'-phosphate (PLP).</text>
</comment>
<dbReference type="Proteomes" id="UP000220133">
    <property type="component" value="Chromosome"/>
</dbReference>
<dbReference type="KEGG" id="cbae:COR50_05970"/>
<evidence type="ECO:0000256" key="1">
    <source>
        <dbReference type="ARBA" id="ARBA00004738"/>
    </source>
</evidence>
<dbReference type="InterPro" id="IPR000659">
    <property type="entry name" value="Pyridox_Oxase"/>
</dbReference>
<dbReference type="EC" id="1.4.3.5" evidence="9"/>
<organism evidence="14 15">
    <name type="scientific">Chitinophaga caeni</name>
    <dbReference type="NCBI Taxonomy" id="2029983"/>
    <lineage>
        <taxon>Bacteria</taxon>
        <taxon>Pseudomonadati</taxon>
        <taxon>Bacteroidota</taxon>
        <taxon>Chitinophagia</taxon>
        <taxon>Chitinophagales</taxon>
        <taxon>Chitinophagaceae</taxon>
        <taxon>Chitinophaga</taxon>
    </lineage>
</organism>
<dbReference type="GO" id="GO:0010181">
    <property type="term" value="F:FMN binding"/>
    <property type="evidence" value="ECO:0007669"/>
    <property type="project" value="UniProtKB-UniRule"/>
</dbReference>
<dbReference type="InterPro" id="IPR019740">
    <property type="entry name" value="Pyridox_Oxase_CS"/>
</dbReference>
<feature type="binding site" evidence="9 11">
    <location>
        <position position="107"/>
    </location>
    <ligand>
        <name>FMN</name>
        <dbReference type="ChEBI" id="CHEBI:58210"/>
    </ligand>
</feature>
<dbReference type="InterPro" id="IPR011576">
    <property type="entry name" value="Pyridox_Oxase_N"/>
</dbReference>
<dbReference type="OrthoDB" id="9780392at2"/>
<keyword evidence="15" id="KW-1185">Reference proteome</keyword>
<feature type="binding site" evidence="9 10">
    <location>
        <position position="125"/>
    </location>
    <ligand>
        <name>substrate</name>
    </ligand>
</feature>
<dbReference type="FunFam" id="2.30.110.10:FF:000005">
    <property type="entry name" value="NAD(P)H-hydrate epimerase"/>
    <property type="match status" value="1"/>
</dbReference>
<keyword evidence="5 9" id="KW-0285">Flavoprotein</keyword>
<feature type="binding site" evidence="9 11">
    <location>
        <begin position="142"/>
        <end position="143"/>
    </location>
    <ligand>
        <name>FMN</name>
        <dbReference type="ChEBI" id="CHEBI:58210"/>
    </ligand>
</feature>
<evidence type="ECO:0000256" key="3">
    <source>
        <dbReference type="ARBA" id="ARBA00007301"/>
    </source>
</evidence>
<sequence length="215" mass="24678">MINPKVADLRKDYRKASLDEQDIAQDPFVQFDTWWQEALNAGVDEANAMTLSTVSKDGFPTSRIVLLKSYDRDGFIFFTNYSSKKGQNMAENPHVALLFFWRELERQVRVEGSVRKVSPQDSDIYYNSRPLGSRIGAIASPQSQVIPNREYLEAAVSKLEAEYKDHAPQRPEHWGGYIVVPELVEFWQGRSSRLHDRIQYTKDAGGKWQPVRLAP</sequence>
<dbReference type="GO" id="GO:0008615">
    <property type="term" value="P:pyridoxine biosynthetic process"/>
    <property type="evidence" value="ECO:0007669"/>
    <property type="project" value="UniProtKB-UniRule"/>
</dbReference>
<evidence type="ECO:0000259" key="12">
    <source>
        <dbReference type="Pfam" id="PF01243"/>
    </source>
</evidence>
<keyword evidence="7 9" id="KW-0560">Oxidoreductase</keyword>
<evidence type="ECO:0000259" key="13">
    <source>
        <dbReference type="Pfam" id="PF10590"/>
    </source>
</evidence>
<comment type="pathway">
    <text evidence="1 9">Cofactor metabolism; pyridoxal 5'-phosphate salvage; pyridoxal 5'-phosphate from pyridoxamine 5'-phosphate: step 1/1.</text>
</comment>
<dbReference type="NCBIfam" id="TIGR00558">
    <property type="entry name" value="pdxH"/>
    <property type="match status" value="1"/>
</dbReference>
<accession>A0A291QS51</accession>
<evidence type="ECO:0000256" key="11">
    <source>
        <dbReference type="PIRSR" id="PIRSR000190-2"/>
    </source>
</evidence>
<evidence type="ECO:0000256" key="6">
    <source>
        <dbReference type="ARBA" id="ARBA00022643"/>
    </source>
</evidence>
<dbReference type="Pfam" id="PF10590">
    <property type="entry name" value="PNP_phzG_C"/>
    <property type="match status" value="1"/>
</dbReference>
<feature type="binding site" evidence="9 11">
    <location>
        <position position="85"/>
    </location>
    <ligand>
        <name>FMN</name>
        <dbReference type="ChEBI" id="CHEBI:58210"/>
    </ligand>
</feature>
<feature type="binding site" evidence="9 10">
    <location>
        <position position="133"/>
    </location>
    <ligand>
        <name>substrate</name>
    </ligand>
</feature>
<comment type="catalytic activity">
    <reaction evidence="9">
        <text>pyridoxine 5'-phosphate + O2 = pyridoxal 5'-phosphate + H2O2</text>
        <dbReference type="Rhea" id="RHEA:15149"/>
        <dbReference type="ChEBI" id="CHEBI:15379"/>
        <dbReference type="ChEBI" id="CHEBI:16240"/>
        <dbReference type="ChEBI" id="CHEBI:58589"/>
        <dbReference type="ChEBI" id="CHEBI:597326"/>
        <dbReference type="EC" id="1.4.3.5"/>
    </reaction>
</comment>
<dbReference type="RefSeq" id="WP_098193143.1">
    <property type="nucleotide sequence ID" value="NZ_CP023777.1"/>
</dbReference>
<dbReference type="GO" id="GO:0004733">
    <property type="term" value="F:pyridoxamine phosphate oxidase activity"/>
    <property type="evidence" value="ECO:0007669"/>
    <property type="project" value="UniProtKB-UniRule"/>
</dbReference>
<feature type="binding site" evidence="9 10">
    <location>
        <position position="68"/>
    </location>
    <ligand>
        <name>substrate</name>
    </ligand>
</feature>
<comment type="cofactor">
    <cofactor evidence="9 11">
        <name>FMN</name>
        <dbReference type="ChEBI" id="CHEBI:58210"/>
    </cofactor>
    <text evidence="9 11">Binds 1 FMN per subunit.</text>
</comment>
<name>A0A291QS51_9BACT</name>
<dbReference type="Gene3D" id="2.30.110.10">
    <property type="entry name" value="Electron Transport, Fmn-binding Protein, Chain A"/>
    <property type="match status" value="1"/>
</dbReference>
<feature type="domain" description="Pyridoxine 5'-phosphate oxidase dimerisation C-terminal" evidence="13">
    <location>
        <begin position="174"/>
        <end position="215"/>
    </location>
</feature>
<comment type="pathway">
    <text evidence="2 9">Cofactor metabolism; pyridoxal 5'-phosphate salvage; pyridoxal 5'-phosphate from pyridoxine 5'-phosphate: step 1/1.</text>
</comment>
<feature type="binding site" evidence="9 11">
    <location>
        <position position="84"/>
    </location>
    <ligand>
        <name>FMN</name>
        <dbReference type="ChEBI" id="CHEBI:58210"/>
    </ligand>
</feature>
<comment type="subunit">
    <text evidence="4 9">Homodimer.</text>
</comment>
<comment type="similarity">
    <text evidence="3 9">Belongs to the pyridoxamine 5'-phosphate oxidase family.</text>
</comment>
<comment type="catalytic activity">
    <reaction evidence="9">
        <text>pyridoxamine 5'-phosphate + O2 + H2O = pyridoxal 5'-phosphate + H2O2 + NH4(+)</text>
        <dbReference type="Rhea" id="RHEA:15817"/>
        <dbReference type="ChEBI" id="CHEBI:15377"/>
        <dbReference type="ChEBI" id="CHEBI:15379"/>
        <dbReference type="ChEBI" id="CHEBI:16240"/>
        <dbReference type="ChEBI" id="CHEBI:28938"/>
        <dbReference type="ChEBI" id="CHEBI:58451"/>
        <dbReference type="ChEBI" id="CHEBI:597326"/>
        <dbReference type="EC" id="1.4.3.5"/>
    </reaction>
</comment>
<evidence type="ECO:0000256" key="9">
    <source>
        <dbReference type="HAMAP-Rule" id="MF_01629"/>
    </source>
</evidence>
<dbReference type="PROSITE" id="PS01064">
    <property type="entry name" value="PYRIDOX_OXIDASE"/>
    <property type="match status" value="1"/>
</dbReference>
<feature type="binding site" evidence="9 11">
    <location>
        <position position="187"/>
    </location>
    <ligand>
        <name>FMN</name>
        <dbReference type="ChEBI" id="CHEBI:58210"/>
    </ligand>
</feature>
<evidence type="ECO:0000313" key="14">
    <source>
        <dbReference type="EMBL" id="ATL46756.1"/>
    </source>
</evidence>
<keyword evidence="8 9" id="KW-0664">Pyridoxine biosynthesis</keyword>
<dbReference type="InterPro" id="IPR012349">
    <property type="entry name" value="Split_barrel_FMN-bd"/>
</dbReference>
<dbReference type="SUPFAM" id="SSF50475">
    <property type="entry name" value="FMN-binding split barrel"/>
    <property type="match status" value="1"/>
</dbReference>
<feature type="domain" description="Pyridoxamine 5'-phosphate oxidase N-terminal" evidence="12">
    <location>
        <begin position="37"/>
        <end position="160"/>
    </location>
</feature>
<dbReference type="AlphaFoldDB" id="A0A291QS51"/>
<dbReference type="EMBL" id="CP023777">
    <property type="protein sequence ID" value="ATL46756.1"/>
    <property type="molecule type" value="Genomic_DNA"/>
</dbReference>
<dbReference type="PANTHER" id="PTHR10851">
    <property type="entry name" value="PYRIDOXINE-5-PHOSPHATE OXIDASE"/>
    <property type="match status" value="1"/>
</dbReference>
<feature type="binding site" evidence="9 10">
    <location>
        <position position="129"/>
    </location>
    <ligand>
        <name>substrate</name>
    </ligand>
</feature>
<dbReference type="NCBIfam" id="NF004231">
    <property type="entry name" value="PRK05679.1"/>
    <property type="match status" value="1"/>
</dbReference>
<feature type="binding site" evidence="9 11">
    <location>
        <position position="197"/>
    </location>
    <ligand>
        <name>FMN</name>
        <dbReference type="ChEBI" id="CHEBI:58210"/>
    </ligand>
</feature>
<evidence type="ECO:0000256" key="8">
    <source>
        <dbReference type="ARBA" id="ARBA00023096"/>
    </source>
</evidence>
<feature type="binding site" evidence="9 10">
    <location>
        <begin position="193"/>
        <end position="195"/>
    </location>
    <ligand>
        <name>substrate</name>
    </ligand>
</feature>
<evidence type="ECO:0000256" key="7">
    <source>
        <dbReference type="ARBA" id="ARBA00023002"/>
    </source>
</evidence>
<proteinExistence type="inferred from homology"/>
<gene>
    <name evidence="9 14" type="primary">pdxH</name>
    <name evidence="14" type="ORF">COR50_05970</name>
</gene>
<dbReference type="PANTHER" id="PTHR10851:SF0">
    <property type="entry name" value="PYRIDOXINE-5'-PHOSPHATE OXIDASE"/>
    <property type="match status" value="1"/>
</dbReference>
<protein>
    <recommendedName>
        <fullName evidence="9">Pyridoxine/pyridoxamine 5'-phosphate oxidase</fullName>
        <ecNumber evidence="9">1.4.3.5</ecNumber>
    </recommendedName>
    <alternativeName>
        <fullName evidence="9">PNP/PMP oxidase</fullName>
        <shortName evidence="9">PNPOx</shortName>
    </alternativeName>
    <alternativeName>
        <fullName evidence="9">Pyridoxal 5'-phosphate synthase</fullName>
    </alternativeName>
</protein>
<feature type="binding site" evidence="9 11">
    <location>
        <begin position="78"/>
        <end position="79"/>
    </location>
    <ligand>
        <name>FMN</name>
        <dbReference type="ChEBI" id="CHEBI:58210"/>
    </ligand>
</feature>
<evidence type="ECO:0000256" key="5">
    <source>
        <dbReference type="ARBA" id="ARBA00022630"/>
    </source>
</evidence>
<dbReference type="InterPro" id="IPR019576">
    <property type="entry name" value="Pyridoxamine_oxidase_dimer_C"/>
</dbReference>
<evidence type="ECO:0000256" key="2">
    <source>
        <dbReference type="ARBA" id="ARBA00005037"/>
    </source>
</evidence>
<dbReference type="HAMAP" id="MF_01629">
    <property type="entry name" value="PdxH"/>
    <property type="match status" value="1"/>
</dbReference>
<dbReference type="UniPathway" id="UPA01068">
    <property type="reaction ID" value="UER00304"/>
</dbReference>
<dbReference type="Pfam" id="PF01243">
    <property type="entry name" value="PNPOx_N"/>
    <property type="match status" value="1"/>
</dbReference>
<evidence type="ECO:0000313" key="15">
    <source>
        <dbReference type="Proteomes" id="UP000220133"/>
    </source>
</evidence>
<dbReference type="PIRSF" id="PIRSF000190">
    <property type="entry name" value="Pyd_amn-ph_oxd"/>
    <property type="match status" value="1"/>
</dbReference>
<feature type="binding site" evidence="9 11">
    <location>
        <begin position="63"/>
        <end position="68"/>
    </location>
    <ligand>
        <name>FMN</name>
        <dbReference type="ChEBI" id="CHEBI:58210"/>
    </ligand>
</feature>
<evidence type="ECO:0000256" key="4">
    <source>
        <dbReference type="ARBA" id="ARBA00011738"/>
    </source>
</evidence>
<keyword evidence="6 9" id="KW-0288">FMN</keyword>